<dbReference type="PANTHER" id="PTHR37170">
    <property type="entry name" value="GLUTAREDOXIN-RELATED"/>
    <property type="match status" value="1"/>
</dbReference>
<evidence type="ECO:0000313" key="3">
    <source>
        <dbReference type="EMBL" id="BDB97091.1"/>
    </source>
</evidence>
<dbReference type="AlphaFoldDB" id="A0AAQ4CMR0"/>
<dbReference type="Proteomes" id="UP001319921">
    <property type="component" value="Chromosome"/>
</dbReference>
<organism evidence="3 4">
    <name type="scientific">Saccharolobus caldissimus</name>
    <dbReference type="NCBI Taxonomy" id="1702097"/>
    <lineage>
        <taxon>Archaea</taxon>
        <taxon>Thermoproteota</taxon>
        <taxon>Thermoprotei</taxon>
        <taxon>Sulfolobales</taxon>
        <taxon>Sulfolobaceae</taxon>
        <taxon>Saccharolobus</taxon>
    </lineage>
</organism>
<dbReference type="CDD" id="cd02973">
    <property type="entry name" value="TRX_GRX_like"/>
    <property type="match status" value="1"/>
</dbReference>
<evidence type="ECO:0000256" key="1">
    <source>
        <dbReference type="ARBA" id="ARBA00007787"/>
    </source>
</evidence>
<feature type="domain" description="Thioredoxin-like fold" evidence="2">
    <location>
        <begin position="151"/>
        <end position="228"/>
    </location>
</feature>
<dbReference type="EMBL" id="AP025226">
    <property type="protein sequence ID" value="BDB97091.1"/>
    <property type="molecule type" value="Genomic_DNA"/>
</dbReference>
<evidence type="ECO:0000313" key="4">
    <source>
        <dbReference type="Proteomes" id="UP001319921"/>
    </source>
</evidence>
<dbReference type="Gene3D" id="3.40.30.10">
    <property type="entry name" value="Glutaredoxin"/>
    <property type="match status" value="2"/>
</dbReference>
<evidence type="ECO:0000259" key="2">
    <source>
        <dbReference type="Pfam" id="PF13192"/>
    </source>
</evidence>
<protein>
    <submittedName>
        <fullName evidence="3">Glutaredoxin</fullName>
    </submittedName>
</protein>
<dbReference type="GeneID" id="68864822"/>
<dbReference type="NCBIfam" id="TIGR02187">
    <property type="entry name" value="PDO_seleno_TRX"/>
    <property type="match status" value="1"/>
</dbReference>
<name>A0AAQ4CMR0_9CREN</name>
<sequence length="238" mass="26727">MEEEYAELFSDEVRSALQDALKDMKNNVDVYVFIDSADENCQYCAVTKKFMEFIASAAPKDSNGDSLLKIHVIDRSNEEDKRLFKEFKVDRIPTVAFYKGYIRWTGAPLGEEIRALVETIVRLSQGESGLSTETIEAIRNKLNGEVKIETVVTPSCPYCPYAALMAHMVAFEACKAGKCNVLSDVIEAYENQDIAEKYQVMSVPTIAINGSVEFIGVPYEENFINSILEKQKGEESKE</sequence>
<dbReference type="InterPro" id="IPR011903">
    <property type="entry name" value="TON_0319-like"/>
</dbReference>
<proteinExistence type="inferred from homology"/>
<reference evidence="3 4" key="1">
    <citation type="journal article" date="2022" name="Microbiol. Resour. Announc.">
        <title>Complete Genome Sequence of the Hyperthermophilic and Acidophilic Archaeon Saccharolobus caldissimus Strain HS-3T.</title>
        <authorList>
            <person name="Sakai H.D."/>
            <person name="Kurosawa N."/>
        </authorList>
    </citation>
    <scope>NUCLEOTIDE SEQUENCE [LARGE SCALE GENOMIC DNA]</scope>
    <source>
        <strain evidence="3 4">JCM32116</strain>
    </source>
</reference>
<dbReference type="KEGG" id="scas:SACC_01080"/>
<dbReference type="Pfam" id="PF13192">
    <property type="entry name" value="Thioredoxin_3"/>
    <property type="match status" value="1"/>
</dbReference>
<comment type="similarity">
    <text evidence="1">Belongs to the glutaredoxin family.</text>
</comment>
<dbReference type="InterPro" id="IPR012336">
    <property type="entry name" value="Thioredoxin-like_fold"/>
</dbReference>
<dbReference type="SUPFAM" id="SSF52833">
    <property type="entry name" value="Thioredoxin-like"/>
    <property type="match status" value="2"/>
</dbReference>
<gene>
    <name evidence="3" type="ORF">SACC_01080</name>
</gene>
<accession>A0AAQ4CMR0</accession>
<keyword evidence="4" id="KW-1185">Reference proteome</keyword>
<dbReference type="PANTHER" id="PTHR37170:SF1">
    <property type="entry name" value="GLUTAREDOXIN-LIKE PROTEIN"/>
    <property type="match status" value="1"/>
</dbReference>
<dbReference type="InterPro" id="IPR036249">
    <property type="entry name" value="Thioredoxin-like_sf"/>
</dbReference>
<dbReference type="RefSeq" id="WP_229571121.1">
    <property type="nucleotide sequence ID" value="NZ_AP025226.1"/>
</dbReference>